<accession>A0A437MVP5</accession>
<keyword evidence="2" id="KW-1185">Reference proteome</keyword>
<dbReference type="Proteomes" id="UP000282759">
    <property type="component" value="Unassembled WGS sequence"/>
</dbReference>
<dbReference type="RefSeq" id="WP_127704099.1">
    <property type="nucleotide sequence ID" value="NZ_SACK01000002.1"/>
</dbReference>
<protein>
    <recommendedName>
        <fullName evidence="3">Glycolipid-binding domain-containing protein</fullName>
    </recommendedName>
</protein>
<dbReference type="OrthoDB" id="9814791at2"/>
<organism evidence="1 2">
    <name type="scientific">Mucilaginibacter limnophilus</name>
    <dbReference type="NCBI Taxonomy" id="1932778"/>
    <lineage>
        <taxon>Bacteria</taxon>
        <taxon>Pseudomonadati</taxon>
        <taxon>Bacteroidota</taxon>
        <taxon>Sphingobacteriia</taxon>
        <taxon>Sphingobacteriales</taxon>
        <taxon>Sphingobacteriaceae</taxon>
        <taxon>Mucilaginibacter</taxon>
    </lineage>
</organism>
<proteinExistence type="predicted"/>
<name>A0A437MVP5_9SPHI</name>
<sequence>MKQRNILWKGTGDYCTLENCMVTMGERVNTVSAIVLGVIDNVPFRVNYILHADAKWRTTSFEVSYQLHNNLHKVNYSIDPKGNWTNKGIQYPLYCECAAVDISVTPFTNTLAVKSLELKAGESKTITVLYIDVVEHQTSVQTQTYTRLNENTYRFETADKSFTADIIFDDEGLVVNYPQLFERVYCG</sequence>
<gene>
    <name evidence="1" type="ORF">EOD41_07175</name>
</gene>
<dbReference type="SUPFAM" id="SSF159275">
    <property type="entry name" value="PA1994-like"/>
    <property type="match status" value="1"/>
</dbReference>
<reference evidence="1 2" key="1">
    <citation type="submission" date="2019-01" db="EMBL/GenBank/DDBJ databases">
        <authorList>
            <person name="Chen W.-M."/>
        </authorList>
    </citation>
    <scope>NUCLEOTIDE SEQUENCE [LARGE SCALE GENOMIC DNA]</scope>
    <source>
        <strain evidence="1 2">YBJ-36</strain>
    </source>
</reference>
<dbReference type="AlphaFoldDB" id="A0A437MVP5"/>
<dbReference type="Pfam" id="PF06475">
    <property type="entry name" value="Glycolipid_bind"/>
    <property type="match status" value="1"/>
</dbReference>
<evidence type="ECO:0000313" key="1">
    <source>
        <dbReference type="EMBL" id="RVU01734.1"/>
    </source>
</evidence>
<evidence type="ECO:0008006" key="3">
    <source>
        <dbReference type="Google" id="ProtNLM"/>
    </source>
</evidence>
<evidence type="ECO:0000313" key="2">
    <source>
        <dbReference type="Proteomes" id="UP000282759"/>
    </source>
</evidence>
<dbReference type="InterPro" id="IPR009467">
    <property type="entry name" value="Glycolipid-bd_prot_put"/>
</dbReference>
<dbReference type="EMBL" id="SACK01000002">
    <property type="protein sequence ID" value="RVU01734.1"/>
    <property type="molecule type" value="Genomic_DNA"/>
</dbReference>
<comment type="caution">
    <text evidence="1">The sequence shown here is derived from an EMBL/GenBank/DDBJ whole genome shotgun (WGS) entry which is preliminary data.</text>
</comment>